<evidence type="ECO:0000256" key="1">
    <source>
        <dbReference type="SAM" id="Phobius"/>
    </source>
</evidence>
<dbReference type="PANTHER" id="PTHR37031:SF2">
    <property type="entry name" value="PHOD-LIKE PHOSPHATASE METALLOPHOSPHATASE DOMAIN-CONTAINING PROTEIN"/>
    <property type="match status" value="1"/>
</dbReference>
<dbReference type="RefSeq" id="WP_239128490.1">
    <property type="nucleotide sequence ID" value="NZ_BOOW01000003.1"/>
</dbReference>
<keyword evidence="1" id="KW-1133">Transmembrane helix</keyword>
<keyword evidence="1" id="KW-0812">Transmembrane</keyword>
<name>A0A919V3Y8_9ACTN</name>
<comment type="caution">
    <text evidence="4">The sequence shown here is derived from an EMBL/GenBank/DDBJ whole genome shotgun (WGS) entry which is preliminary data.</text>
</comment>
<dbReference type="SUPFAM" id="SSF56300">
    <property type="entry name" value="Metallo-dependent phosphatases"/>
    <property type="match status" value="1"/>
</dbReference>
<dbReference type="CDD" id="cd07389">
    <property type="entry name" value="MPP_PhoD"/>
    <property type="match status" value="1"/>
</dbReference>
<dbReference type="InterPro" id="IPR018946">
    <property type="entry name" value="PhoD-like_MPP"/>
</dbReference>
<dbReference type="AlphaFoldDB" id="A0A919V3Y8"/>
<dbReference type="Proteomes" id="UP000606172">
    <property type="component" value="Unassembled WGS sequence"/>
</dbReference>
<evidence type="ECO:0000259" key="2">
    <source>
        <dbReference type="Pfam" id="PF09423"/>
    </source>
</evidence>
<evidence type="ECO:0000313" key="4">
    <source>
        <dbReference type="EMBL" id="GII89988.1"/>
    </source>
</evidence>
<dbReference type="Pfam" id="PF25077">
    <property type="entry name" value="DUF7800"/>
    <property type="match status" value="1"/>
</dbReference>
<feature type="transmembrane region" description="Helical" evidence="1">
    <location>
        <begin position="448"/>
        <end position="472"/>
    </location>
</feature>
<keyword evidence="5" id="KW-1185">Reference proteome</keyword>
<accession>A0A919V3Y8</accession>
<feature type="domain" description="DUF7800" evidence="3">
    <location>
        <begin position="1"/>
        <end position="82"/>
    </location>
</feature>
<dbReference type="InterPro" id="IPR038607">
    <property type="entry name" value="PhoD-like_sf"/>
</dbReference>
<reference evidence="4" key="1">
    <citation type="submission" date="2021-01" db="EMBL/GenBank/DDBJ databases">
        <title>Whole genome shotgun sequence of Sinosporangium siamense NBRC 109515.</title>
        <authorList>
            <person name="Komaki H."/>
            <person name="Tamura T."/>
        </authorList>
    </citation>
    <scope>NUCLEOTIDE SEQUENCE</scope>
    <source>
        <strain evidence="4">NBRC 109515</strain>
    </source>
</reference>
<evidence type="ECO:0000313" key="5">
    <source>
        <dbReference type="Proteomes" id="UP000606172"/>
    </source>
</evidence>
<dbReference type="InterPro" id="IPR056702">
    <property type="entry name" value="DUF7800"/>
</dbReference>
<protein>
    <submittedName>
        <fullName evidence="4">Metallophosphatase</fullName>
    </submittedName>
</protein>
<proteinExistence type="predicted"/>
<dbReference type="Pfam" id="PF09423">
    <property type="entry name" value="PhoD"/>
    <property type="match status" value="1"/>
</dbReference>
<dbReference type="Gene3D" id="3.60.21.70">
    <property type="entry name" value="PhoD-like phosphatase"/>
    <property type="match status" value="1"/>
</dbReference>
<sequence length="531" mass="58987">MVELLVGPMLRYVDSTCASIWVETSEPCTVRVTAGEASAEARTFTVHGHHYAVVDLDRLTSEPVAYSVALQGRKVWPVEGMPPSVVRAMPEAGPRRVVFGSCRSSLPHDAPHIESHGVDMLHEYAIRMAASPVEEWPDLLLMIGDQVYADEPTGDVLEAIRERRKPGEEPVDELADFDEYAALYRQAWGDPEVRWLLSTLSSAMIFDDHDLRDDWNTSASWRAKMAQVSWWPRRVAAGLGSYWVYQHLGNLSPAERGKDPVLAAIRALDGDGAELLDAFALRADAEPEGTRWSYARDMGSVRLIMLDTRAARRLTPGDRRMVDTGEWEWLAEQVVGARSMDNLLIGSSVPVLLPVGIHHVESWNEALCDGAWGKRVARWAEAVRQMVDLEHWAAFRRSFEELSRMLVACGTRVILLSGDVHYSYLARLRGGRVYQVVCSPIRNPLGRLILWANVVAGFGIAGAGGWVLARLARVPRPPYKWKIDEGPWFHNALSTVELRGLPTIIWEGPADGPDRGSGAGIAELHRATLEA</sequence>
<evidence type="ECO:0000259" key="3">
    <source>
        <dbReference type="Pfam" id="PF25077"/>
    </source>
</evidence>
<dbReference type="EMBL" id="BOOW01000003">
    <property type="protein sequence ID" value="GII89988.1"/>
    <property type="molecule type" value="Genomic_DNA"/>
</dbReference>
<feature type="domain" description="PhoD-like phosphatase metallophosphatase" evidence="2">
    <location>
        <begin position="133"/>
        <end position="428"/>
    </location>
</feature>
<gene>
    <name evidence="4" type="ORF">Ssi02_02190</name>
</gene>
<keyword evidence="1" id="KW-0472">Membrane</keyword>
<dbReference type="InterPro" id="IPR029052">
    <property type="entry name" value="Metallo-depent_PP-like"/>
</dbReference>
<organism evidence="4 5">
    <name type="scientific">Sinosporangium siamense</name>
    <dbReference type="NCBI Taxonomy" id="1367973"/>
    <lineage>
        <taxon>Bacteria</taxon>
        <taxon>Bacillati</taxon>
        <taxon>Actinomycetota</taxon>
        <taxon>Actinomycetes</taxon>
        <taxon>Streptosporangiales</taxon>
        <taxon>Streptosporangiaceae</taxon>
        <taxon>Sinosporangium</taxon>
    </lineage>
</organism>
<dbReference type="PANTHER" id="PTHR37031">
    <property type="entry name" value="METALLOPHOSPHATASE BINDING DOMAIN PROTEIN"/>
    <property type="match status" value="1"/>
</dbReference>